<gene>
    <name evidence="1" type="ORF">K8V90_06375</name>
</gene>
<evidence type="ECO:0000313" key="1">
    <source>
        <dbReference type="EMBL" id="HJG96710.1"/>
    </source>
</evidence>
<comment type="caution">
    <text evidence="1">The sequence shown here is derived from an EMBL/GenBank/DDBJ whole genome shotgun (WGS) entry which is preliminary data.</text>
</comment>
<accession>A0A921N1M4</accession>
<evidence type="ECO:0000313" key="2">
    <source>
        <dbReference type="Proteomes" id="UP000776700"/>
    </source>
</evidence>
<organism evidence="1 2">
    <name type="scientific">Romboutsia timonensis</name>
    <dbReference type="NCBI Taxonomy" id="1776391"/>
    <lineage>
        <taxon>Bacteria</taxon>
        <taxon>Bacillati</taxon>
        <taxon>Bacillota</taxon>
        <taxon>Clostridia</taxon>
        <taxon>Peptostreptococcales</taxon>
        <taxon>Peptostreptococcaceae</taxon>
        <taxon>Romboutsia</taxon>
    </lineage>
</organism>
<feature type="non-terminal residue" evidence="1">
    <location>
        <position position="1"/>
    </location>
</feature>
<dbReference type="AlphaFoldDB" id="A0A921N1M4"/>
<name>A0A921N1M4_9FIRM</name>
<proteinExistence type="predicted"/>
<sequence length="107" mass="12212">NKIPTDGEKYTKFIKTKGIQVAYAYHGDDYHEFAIVKLRNNKINVIDRVFCSVEIVDDEGDEMAIFKVEGNSGIAKYSPVRKIIHLPILNDSPKIFDPEIMLKSILK</sequence>
<dbReference type="Proteomes" id="UP000776700">
    <property type="component" value="Unassembled WGS sequence"/>
</dbReference>
<protein>
    <submittedName>
        <fullName evidence="1">Uncharacterized protein</fullName>
    </submittedName>
</protein>
<dbReference type="EMBL" id="DYUB01000200">
    <property type="protein sequence ID" value="HJG96710.1"/>
    <property type="molecule type" value="Genomic_DNA"/>
</dbReference>
<reference evidence="1" key="1">
    <citation type="journal article" date="2021" name="PeerJ">
        <title>Extensive microbial diversity within the chicken gut microbiome revealed by metagenomics and culture.</title>
        <authorList>
            <person name="Gilroy R."/>
            <person name="Ravi A."/>
            <person name="Getino M."/>
            <person name="Pursley I."/>
            <person name="Horton D.L."/>
            <person name="Alikhan N.F."/>
            <person name="Baker D."/>
            <person name="Gharbi K."/>
            <person name="Hall N."/>
            <person name="Watson M."/>
            <person name="Adriaenssens E.M."/>
            <person name="Foster-Nyarko E."/>
            <person name="Jarju S."/>
            <person name="Secka A."/>
            <person name="Antonio M."/>
            <person name="Oren A."/>
            <person name="Chaudhuri R.R."/>
            <person name="La Ragione R."/>
            <person name="Hildebrand F."/>
            <person name="Pallen M.J."/>
        </authorList>
    </citation>
    <scope>NUCLEOTIDE SEQUENCE</scope>
    <source>
        <strain evidence="1">1277</strain>
    </source>
</reference>
<reference evidence="1" key="2">
    <citation type="submission" date="2021-09" db="EMBL/GenBank/DDBJ databases">
        <authorList>
            <person name="Gilroy R."/>
        </authorList>
    </citation>
    <scope>NUCLEOTIDE SEQUENCE</scope>
    <source>
        <strain evidence="1">1277</strain>
    </source>
</reference>